<evidence type="ECO:0000313" key="6">
    <source>
        <dbReference type="Proteomes" id="UP001597206"/>
    </source>
</evidence>
<dbReference type="RefSeq" id="WP_379034954.1">
    <property type="nucleotide sequence ID" value="NZ_JBHTLN010000002.1"/>
</dbReference>
<accession>A0ABW3PC70</accession>
<evidence type="ECO:0000256" key="1">
    <source>
        <dbReference type="ARBA" id="ARBA00023015"/>
    </source>
</evidence>
<dbReference type="InterPro" id="IPR036388">
    <property type="entry name" value="WH-like_DNA-bd_sf"/>
</dbReference>
<evidence type="ECO:0000313" key="5">
    <source>
        <dbReference type="EMBL" id="MFD1123359.1"/>
    </source>
</evidence>
<dbReference type="PANTHER" id="PTHR44846">
    <property type="entry name" value="MANNOSYL-D-GLYCERATE TRANSPORT/METABOLISM SYSTEM REPRESSOR MNGR-RELATED"/>
    <property type="match status" value="1"/>
</dbReference>
<dbReference type="InterPro" id="IPR000524">
    <property type="entry name" value="Tscrpt_reg_HTH_GntR"/>
</dbReference>
<dbReference type="CDD" id="cd07377">
    <property type="entry name" value="WHTH_GntR"/>
    <property type="match status" value="1"/>
</dbReference>
<keyword evidence="2" id="KW-0238">DNA-binding</keyword>
<keyword evidence="3" id="KW-0804">Transcription</keyword>
<dbReference type="PROSITE" id="PS50949">
    <property type="entry name" value="HTH_GNTR"/>
    <property type="match status" value="1"/>
</dbReference>
<dbReference type="Pfam" id="PF00392">
    <property type="entry name" value="GntR"/>
    <property type="match status" value="1"/>
</dbReference>
<name>A0ABW3PC70_9PROT</name>
<comment type="caution">
    <text evidence="5">The sequence shown here is derived from an EMBL/GenBank/DDBJ whole genome shotgun (WGS) entry which is preliminary data.</text>
</comment>
<protein>
    <submittedName>
        <fullName evidence="5">GntR family transcriptional regulator</fullName>
    </submittedName>
</protein>
<feature type="domain" description="HTH gntR-type" evidence="4">
    <location>
        <begin position="14"/>
        <end position="82"/>
    </location>
</feature>
<dbReference type="Proteomes" id="UP001597206">
    <property type="component" value="Unassembled WGS sequence"/>
</dbReference>
<dbReference type="EMBL" id="JBHTLN010000002">
    <property type="protein sequence ID" value="MFD1123359.1"/>
    <property type="molecule type" value="Genomic_DNA"/>
</dbReference>
<dbReference type="SMART" id="SM00345">
    <property type="entry name" value="HTH_GNTR"/>
    <property type="match status" value="1"/>
</dbReference>
<evidence type="ECO:0000256" key="2">
    <source>
        <dbReference type="ARBA" id="ARBA00023125"/>
    </source>
</evidence>
<dbReference type="SMART" id="SM00866">
    <property type="entry name" value="UTRA"/>
    <property type="match status" value="1"/>
</dbReference>
<keyword evidence="1" id="KW-0805">Transcription regulation</keyword>
<gene>
    <name evidence="5" type="ORF">ACFQ2T_12635</name>
</gene>
<dbReference type="PRINTS" id="PR00035">
    <property type="entry name" value="HTHGNTR"/>
</dbReference>
<sequence>MKHILPTLIRDNPTSLYLQIASLLREEISSGLYEPSGKLPSESELRTRFGVSRITVRLALDQLVEEKIVERKQGKGTYVFNKQLSHGLDTLRSFHESLLIQGLQPEMRLIGHQLVDIPEALKAVFTNDSKQTLLVERLHLVDGQPIAVGKSYLLAEVASVSRDKIEHQPSYLAIESVTGQKVVRADLSITAQLADEKYASLLQIKPGMPLLIMKRSSYLADNICCDHSLFHIRPEHYEFVVSSYFKLN</sequence>
<dbReference type="Pfam" id="PF07702">
    <property type="entry name" value="UTRA"/>
    <property type="match status" value="1"/>
</dbReference>
<dbReference type="SUPFAM" id="SSF64288">
    <property type="entry name" value="Chorismate lyase-like"/>
    <property type="match status" value="1"/>
</dbReference>
<evidence type="ECO:0000259" key="4">
    <source>
        <dbReference type="PROSITE" id="PS50949"/>
    </source>
</evidence>
<reference evidence="6" key="1">
    <citation type="journal article" date="2019" name="Int. J. Syst. Evol. Microbiol.">
        <title>The Global Catalogue of Microorganisms (GCM) 10K type strain sequencing project: providing services to taxonomists for standard genome sequencing and annotation.</title>
        <authorList>
            <consortium name="The Broad Institute Genomics Platform"/>
            <consortium name="The Broad Institute Genome Sequencing Center for Infectious Disease"/>
            <person name="Wu L."/>
            <person name="Ma J."/>
        </authorList>
    </citation>
    <scope>NUCLEOTIDE SEQUENCE [LARGE SCALE GENOMIC DNA]</scope>
    <source>
        <strain evidence="6">CCUG 58411</strain>
    </source>
</reference>
<proteinExistence type="predicted"/>
<dbReference type="Gene3D" id="1.10.10.10">
    <property type="entry name" value="Winged helix-like DNA-binding domain superfamily/Winged helix DNA-binding domain"/>
    <property type="match status" value="1"/>
</dbReference>
<dbReference type="PANTHER" id="PTHR44846:SF1">
    <property type="entry name" value="MANNOSYL-D-GLYCERATE TRANSPORT_METABOLISM SYSTEM REPRESSOR MNGR-RELATED"/>
    <property type="match status" value="1"/>
</dbReference>
<organism evidence="5 6">
    <name type="scientific">Methylophilus flavus</name>
    <dbReference type="NCBI Taxonomy" id="640084"/>
    <lineage>
        <taxon>Bacteria</taxon>
        <taxon>Pseudomonadati</taxon>
        <taxon>Pseudomonadota</taxon>
        <taxon>Betaproteobacteria</taxon>
        <taxon>Nitrosomonadales</taxon>
        <taxon>Methylophilaceae</taxon>
        <taxon>Methylophilus</taxon>
    </lineage>
</organism>
<keyword evidence="6" id="KW-1185">Reference proteome</keyword>
<evidence type="ECO:0000256" key="3">
    <source>
        <dbReference type="ARBA" id="ARBA00023163"/>
    </source>
</evidence>
<dbReference type="InterPro" id="IPR050679">
    <property type="entry name" value="Bact_HTH_transcr_reg"/>
</dbReference>
<dbReference type="SUPFAM" id="SSF46785">
    <property type="entry name" value="Winged helix' DNA-binding domain"/>
    <property type="match status" value="1"/>
</dbReference>
<dbReference type="Gene3D" id="3.40.1410.10">
    <property type="entry name" value="Chorismate lyase-like"/>
    <property type="match status" value="1"/>
</dbReference>
<dbReference type="InterPro" id="IPR011663">
    <property type="entry name" value="UTRA"/>
</dbReference>
<dbReference type="InterPro" id="IPR028978">
    <property type="entry name" value="Chorismate_lyase_/UTRA_dom_sf"/>
</dbReference>
<dbReference type="InterPro" id="IPR036390">
    <property type="entry name" value="WH_DNA-bd_sf"/>
</dbReference>